<dbReference type="PANTHER" id="PTHR34047">
    <property type="entry name" value="NUCLEAR INTRON MATURASE 1, MITOCHONDRIAL-RELATED"/>
    <property type="match status" value="1"/>
</dbReference>
<name>A0A1H4BZV5_9GAMM</name>
<feature type="domain" description="Reverse transcriptase" evidence="11">
    <location>
        <begin position="159"/>
        <end position="389"/>
    </location>
</feature>
<keyword evidence="6 12" id="KW-0695">RNA-directed DNA polymerase</keyword>
<dbReference type="GO" id="GO:0003964">
    <property type="term" value="F:RNA-directed DNA polymerase activity"/>
    <property type="evidence" value="ECO:0007669"/>
    <property type="project" value="UniProtKB-KW"/>
</dbReference>
<dbReference type="InterPro" id="IPR043502">
    <property type="entry name" value="DNA/RNA_pol_sf"/>
</dbReference>
<organism evidence="12 13">
    <name type="scientific">Thiothrix caldifontis</name>
    <dbReference type="NCBI Taxonomy" id="525918"/>
    <lineage>
        <taxon>Bacteria</taxon>
        <taxon>Pseudomonadati</taxon>
        <taxon>Pseudomonadota</taxon>
        <taxon>Gammaproteobacteria</taxon>
        <taxon>Thiotrichales</taxon>
        <taxon>Thiotrichaceae</taxon>
        <taxon>Thiothrix</taxon>
    </lineage>
</organism>
<evidence type="ECO:0000256" key="5">
    <source>
        <dbReference type="ARBA" id="ARBA00022842"/>
    </source>
</evidence>
<keyword evidence="5" id="KW-0460">Magnesium</keyword>
<dbReference type="GO" id="GO:0003723">
    <property type="term" value="F:RNA binding"/>
    <property type="evidence" value="ECO:0007669"/>
    <property type="project" value="InterPro"/>
</dbReference>
<evidence type="ECO:0000256" key="10">
    <source>
        <dbReference type="SAM" id="MobiDB-lite"/>
    </source>
</evidence>
<evidence type="ECO:0000256" key="9">
    <source>
        <dbReference type="ARBA" id="ARBA00048173"/>
    </source>
</evidence>
<dbReference type="Proteomes" id="UP000199397">
    <property type="component" value="Unassembled WGS sequence"/>
</dbReference>
<keyword evidence="4" id="KW-0479">Metal-binding</keyword>
<dbReference type="InterPro" id="IPR000123">
    <property type="entry name" value="Reverse_transcriptase_msDNA"/>
</dbReference>
<evidence type="ECO:0000256" key="2">
    <source>
        <dbReference type="ARBA" id="ARBA00022679"/>
    </source>
</evidence>
<evidence type="ECO:0000256" key="7">
    <source>
        <dbReference type="ARBA" id="ARBA00023118"/>
    </source>
</evidence>
<dbReference type="GO" id="GO:0046872">
    <property type="term" value="F:metal ion binding"/>
    <property type="evidence" value="ECO:0007669"/>
    <property type="project" value="UniProtKB-KW"/>
</dbReference>
<proteinExistence type="inferred from homology"/>
<keyword evidence="3" id="KW-0548">Nucleotidyltransferase</keyword>
<dbReference type="AlphaFoldDB" id="A0A1H4BZV5"/>
<evidence type="ECO:0000256" key="6">
    <source>
        <dbReference type="ARBA" id="ARBA00022918"/>
    </source>
</evidence>
<dbReference type="OrthoDB" id="7055795at2"/>
<evidence type="ECO:0000256" key="3">
    <source>
        <dbReference type="ARBA" id="ARBA00022695"/>
    </source>
</evidence>
<dbReference type="CDD" id="cd03487">
    <property type="entry name" value="RT_Bac_retron_II"/>
    <property type="match status" value="1"/>
</dbReference>
<dbReference type="Pfam" id="PF00078">
    <property type="entry name" value="RVT_1"/>
    <property type="match status" value="1"/>
</dbReference>
<dbReference type="GO" id="GO:0051607">
    <property type="term" value="P:defense response to virus"/>
    <property type="evidence" value="ECO:0007669"/>
    <property type="project" value="UniProtKB-KW"/>
</dbReference>
<dbReference type="STRING" id="525918.SAMN05660964_01810"/>
<dbReference type="RefSeq" id="WP_093067679.1">
    <property type="nucleotide sequence ID" value="NZ_FNQP01000009.1"/>
</dbReference>
<sequence>MSQLTRQQLYDKIKETSKDEYILSEMQRLGYWKEDAQPTLAASLIKRRGDLQRQINALSSQITDPQAALKAIHQERMAAARQQRIDTKVKREVDRYHRAQAWHEKQQNHIHYLGDAAGFKPSAAADVSDAERLNSLGLPVYSNAAELAAGMGITLNELRFLTYSNQVSRVCHYQHFAMQKKSGGTRLISAPMPRLKRLQYWVLDNILQPLELTEQAHGFVTGRSIVSNAQPHLAQKVVINMDLKDFFPTVTYPRIKGTFAQLGYNNEVASLLALLCSEADTQTVEMDGQRYYLNSTSRRLPQGAPTSPALSNVICRTLDKRLQGLATKHGFAYTRYADDLTFSGTDTAAVPALLYGAKATVTAEGFNVHPDKTRIMKQGSKQEVTGIVVNQHLSVDNKKLKQFRALLFQIDKDGYGDKSWGNGYNILASIKSYAHYVRMVNPEKGSQFLQQIAAIQQKHGKPNVAMKFSTTQFRERAAQGKLPLDAMHVAPIKPAPTLDDTIQHRDVLPQVEAALGLSVPEAVETEPESTPATTPETPNQPQGLVSTLMSLLRGKS</sequence>
<dbReference type="SUPFAM" id="SSF56672">
    <property type="entry name" value="DNA/RNA polymerases"/>
    <property type="match status" value="1"/>
</dbReference>
<comment type="similarity">
    <text evidence="8">Belongs to the bacterial reverse transcriptase family.</text>
</comment>
<evidence type="ECO:0000313" key="12">
    <source>
        <dbReference type="EMBL" id="SEA53678.1"/>
    </source>
</evidence>
<feature type="region of interest" description="Disordered" evidence="10">
    <location>
        <begin position="522"/>
        <end position="543"/>
    </location>
</feature>
<keyword evidence="2" id="KW-0808">Transferase</keyword>
<evidence type="ECO:0000256" key="8">
    <source>
        <dbReference type="ARBA" id="ARBA00034120"/>
    </source>
</evidence>
<dbReference type="PRINTS" id="PR00866">
    <property type="entry name" value="RNADNAPOLMS"/>
</dbReference>
<dbReference type="PANTHER" id="PTHR34047:SF7">
    <property type="entry name" value="RNA-DIRECTED DNA POLYMERASE"/>
    <property type="match status" value="1"/>
</dbReference>
<evidence type="ECO:0000256" key="4">
    <source>
        <dbReference type="ARBA" id="ARBA00022723"/>
    </source>
</evidence>
<dbReference type="PROSITE" id="PS50878">
    <property type="entry name" value="RT_POL"/>
    <property type="match status" value="1"/>
</dbReference>
<protein>
    <recommendedName>
        <fullName evidence="1">RNA-directed DNA polymerase</fullName>
        <ecNumber evidence="1">2.7.7.49</ecNumber>
    </recommendedName>
</protein>
<keyword evidence="7" id="KW-0051">Antiviral defense</keyword>
<accession>A0A1H4BZV5</accession>
<feature type="compositionally biased region" description="Low complexity" evidence="10">
    <location>
        <begin position="522"/>
        <end position="537"/>
    </location>
</feature>
<reference evidence="12 13" key="1">
    <citation type="submission" date="2016-10" db="EMBL/GenBank/DDBJ databases">
        <authorList>
            <person name="de Groot N.N."/>
        </authorList>
    </citation>
    <scope>NUCLEOTIDE SEQUENCE [LARGE SCALE GENOMIC DNA]</scope>
    <source>
        <strain evidence="12 13">DSM 21228</strain>
    </source>
</reference>
<dbReference type="EMBL" id="FNQP01000009">
    <property type="protein sequence ID" value="SEA53678.1"/>
    <property type="molecule type" value="Genomic_DNA"/>
</dbReference>
<gene>
    <name evidence="12" type="ORF">SAMN05660964_01810</name>
</gene>
<dbReference type="InterPro" id="IPR051083">
    <property type="entry name" value="GrpII_Intron_Splice-Mob/Def"/>
</dbReference>
<dbReference type="EC" id="2.7.7.49" evidence="1"/>
<dbReference type="InterPro" id="IPR000477">
    <property type="entry name" value="RT_dom"/>
</dbReference>
<comment type="catalytic activity">
    <reaction evidence="9">
        <text>DNA(n) + a 2'-deoxyribonucleoside 5'-triphosphate = DNA(n+1) + diphosphate</text>
        <dbReference type="Rhea" id="RHEA:22508"/>
        <dbReference type="Rhea" id="RHEA-COMP:17339"/>
        <dbReference type="Rhea" id="RHEA-COMP:17340"/>
        <dbReference type="ChEBI" id="CHEBI:33019"/>
        <dbReference type="ChEBI" id="CHEBI:61560"/>
        <dbReference type="ChEBI" id="CHEBI:173112"/>
        <dbReference type="EC" id="2.7.7.49"/>
    </reaction>
</comment>
<keyword evidence="13" id="KW-1185">Reference proteome</keyword>
<evidence type="ECO:0000259" key="11">
    <source>
        <dbReference type="PROSITE" id="PS50878"/>
    </source>
</evidence>
<evidence type="ECO:0000313" key="13">
    <source>
        <dbReference type="Proteomes" id="UP000199397"/>
    </source>
</evidence>
<evidence type="ECO:0000256" key="1">
    <source>
        <dbReference type="ARBA" id="ARBA00012493"/>
    </source>
</evidence>